<dbReference type="STRING" id="1432307.W9CN65"/>
<evidence type="ECO:0000313" key="4">
    <source>
        <dbReference type="EMBL" id="ESZ96094.1"/>
    </source>
</evidence>
<keyword evidence="1" id="KW-0479">Metal-binding</keyword>
<evidence type="ECO:0000256" key="2">
    <source>
        <dbReference type="ARBA" id="ARBA00023239"/>
    </source>
</evidence>
<accession>W9CN65</accession>
<reference evidence="4 5" key="1">
    <citation type="journal article" date="2014" name="Genome Announc.">
        <title>Draft genome sequence of Sclerotinia borealis, a psychrophilic plant pathogenic fungus.</title>
        <authorList>
            <person name="Mardanov A.V."/>
            <person name="Beletsky A.V."/>
            <person name="Kadnikov V.V."/>
            <person name="Ignatov A.N."/>
            <person name="Ravin N.V."/>
        </authorList>
    </citation>
    <scope>NUCLEOTIDE SEQUENCE [LARGE SCALE GENOMIC DNA]</scope>
    <source>
        <strain evidence="5">F-4157</strain>
    </source>
</reference>
<comment type="caution">
    <text evidence="4">The sequence shown here is derived from an EMBL/GenBank/DDBJ whole genome shotgun (WGS) entry which is preliminary data.</text>
</comment>
<keyword evidence="2" id="KW-0456">Lyase</keyword>
<sequence>MSGSTAPALVSSISDLIQYNVSDSSPVDPNAKMGYQERFIHSEIYKRFPDINCVVHSHAEAVVPYTMNGVQMRPTYHLAGFLGDYVPNFDITELYTPIDRQDFLVNSERFGAALAGNFSKPKSTTQDYNVVLMANHGFTTLGSSIRQAIYRAVYTHVNACLQANALMLRNAEERISELGPIRFLNAEQASGSENLNDESAGRPWQLWVREVEVCPLYQNEATKIDPSEEGPKGSSIHANVLELYLAWIASPGNAISKRRGDFAIAAKINASSP</sequence>
<dbReference type="PANTHER" id="PTHR22789">
    <property type="entry name" value="FUCULOSE PHOSPHATE ALDOLASE"/>
    <property type="match status" value="1"/>
</dbReference>
<organism evidence="4 5">
    <name type="scientific">Sclerotinia borealis (strain F-4128)</name>
    <dbReference type="NCBI Taxonomy" id="1432307"/>
    <lineage>
        <taxon>Eukaryota</taxon>
        <taxon>Fungi</taxon>
        <taxon>Dikarya</taxon>
        <taxon>Ascomycota</taxon>
        <taxon>Pezizomycotina</taxon>
        <taxon>Leotiomycetes</taxon>
        <taxon>Helotiales</taxon>
        <taxon>Sclerotiniaceae</taxon>
        <taxon>Sclerotinia</taxon>
    </lineage>
</organism>
<dbReference type="HOGENOM" id="CLU_006033_2_2_1"/>
<dbReference type="InterPro" id="IPR001303">
    <property type="entry name" value="Aldolase_II/adducin_N"/>
</dbReference>
<dbReference type="InterPro" id="IPR036409">
    <property type="entry name" value="Aldolase_II/adducin_N_sf"/>
</dbReference>
<feature type="domain" description="Class II aldolase/adducin N-terminal" evidence="3">
    <location>
        <begin position="8"/>
        <end position="163"/>
    </location>
</feature>
<dbReference type="GO" id="GO:0019323">
    <property type="term" value="P:pentose catabolic process"/>
    <property type="evidence" value="ECO:0007669"/>
    <property type="project" value="TreeGrafter"/>
</dbReference>
<keyword evidence="5" id="KW-1185">Reference proteome</keyword>
<dbReference type="GO" id="GO:0016832">
    <property type="term" value="F:aldehyde-lyase activity"/>
    <property type="evidence" value="ECO:0007669"/>
    <property type="project" value="TreeGrafter"/>
</dbReference>
<dbReference type="InterPro" id="IPR050197">
    <property type="entry name" value="Aldolase_class_II_sugar_metab"/>
</dbReference>
<evidence type="ECO:0000259" key="3">
    <source>
        <dbReference type="SMART" id="SM01007"/>
    </source>
</evidence>
<dbReference type="SMART" id="SM01007">
    <property type="entry name" value="Aldolase_II"/>
    <property type="match status" value="1"/>
</dbReference>
<dbReference type="OrthoDB" id="2932980at2759"/>
<dbReference type="Proteomes" id="UP000019487">
    <property type="component" value="Unassembled WGS sequence"/>
</dbReference>
<dbReference type="EMBL" id="AYSA01000155">
    <property type="protein sequence ID" value="ESZ96094.1"/>
    <property type="molecule type" value="Genomic_DNA"/>
</dbReference>
<gene>
    <name evidence="4" type="ORF">SBOR_3571</name>
</gene>
<dbReference type="PANTHER" id="PTHR22789:SF0">
    <property type="entry name" value="3-OXO-TETRONATE 4-PHOSPHATE DECARBOXYLASE-RELATED"/>
    <property type="match status" value="1"/>
</dbReference>
<proteinExistence type="predicted"/>
<evidence type="ECO:0000313" key="5">
    <source>
        <dbReference type="Proteomes" id="UP000019487"/>
    </source>
</evidence>
<dbReference type="SUPFAM" id="SSF53639">
    <property type="entry name" value="AraD/HMP-PK domain-like"/>
    <property type="match status" value="1"/>
</dbReference>
<dbReference type="Gene3D" id="3.40.225.10">
    <property type="entry name" value="Class II aldolase/adducin N-terminal domain"/>
    <property type="match status" value="1"/>
</dbReference>
<dbReference type="GO" id="GO:0046872">
    <property type="term" value="F:metal ion binding"/>
    <property type="evidence" value="ECO:0007669"/>
    <property type="project" value="UniProtKB-KW"/>
</dbReference>
<evidence type="ECO:0000256" key="1">
    <source>
        <dbReference type="ARBA" id="ARBA00022723"/>
    </source>
</evidence>
<dbReference type="GO" id="GO:0005829">
    <property type="term" value="C:cytosol"/>
    <property type="evidence" value="ECO:0007669"/>
    <property type="project" value="TreeGrafter"/>
</dbReference>
<protein>
    <recommendedName>
        <fullName evidence="3">Class II aldolase/adducin N-terminal domain-containing protein</fullName>
    </recommendedName>
</protein>
<dbReference type="Pfam" id="PF00596">
    <property type="entry name" value="Aldolase_II"/>
    <property type="match status" value="1"/>
</dbReference>
<name>W9CN65_SCLBF</name>
<dbReference type="AlphaFoldDB" id="W9CN65"/>